<accession>A0A9P8W0D0</accession>
<organism evidence="2 3">
    <name type="scientific">Thelonectria olida</name>
    <dbReference type="NCBI Taxonomy" id="1576542"/>
    <lineage>
        <taxon>Eukaryota</taxon>
        <taxon>Fungi</taxon>
        <taxon>Dikarya</taxon>
        <taxon>Ascomycota</taxon>
        <taxon>Pezizomycotina</taxon>
        <taxon>Sordariomycetes</taxon>
        <taxon>Hypocreomycetidae</taxon>
        <taxon>Hypocreales</taxon>
        <taxon>Nectriaceae</taxon>
        <taxon>Thelonectria</taxon>
    </lineage>
</organism>
<reference evidence="2 3" key="1">
    <citation type="journal article" date="2021" name="Nat. Commun.">
        <title>Genetic determinants of endophytism in the Arabidopsis root mycobiome.</title>
        <authorList>
            <person name="Mesny F."/>
            <person name="Miyauchi S."/>
            <person name="Thiergart T."/>
            <person name="Pickel B."/>
            <person name="Atanasova L."/>
            <person name="Karlsson M."/>
            <person name="Huettel B."/>
            <person name="Barry K.W."/>
            <person name="Haridas S."/>
            <person name="Chen C."/>
            <person name="Bauer D."/>
            <person name="Andreopoulos W."/>
            <person name="Pangilinan J."/>
            <person name="LaButti K."/>
            <person name="Riley R."/>
            <person name="Lipzen A."/>
            <person name="Clum A."/>
            <person name="Drula E."/>
            <person name="Henrissat B."/>
            <person name="Kohler A."/>
            <person name="Grigoriev I.V."/>
            <person name="Martin F.M."/>
            <person name="Hacquard S."/>
        </authorList>
    </citation>
    <scope>NUCLEOTIDE SEQUENCE [LARGE SCALE GENOMIC DNA]</scope>
    <source>
        <strain evidence="2 3">MPI-CAGE-CH-0241</strain>
    </source>
</reference>
<feature type="compositionally biased region" description="Basic and acidic residues" evidence="1">
    <location>
        <begin position="19"/>
        <end position="28"/>
    </location>
</feature>
<proteinExistence type="predicted"/>
<comment type="caution">
    <text evidence="2">The sequence shown here is derived from an EMBL/GenBank/DDBJ whole genome shotgun (WGS) entry which is preliminary data.</text>
</comment>
<dbReference type="EMBL" id="JAGPYM010000022">
    <property type="protein sequence ID" value="KAH6884006.1"/>
    <property type="molecule type" value="Genomic_DNA"/>
</dbReference>
<sequence length="193" mass="22712">MASPPQPNTSVPQAASIPKLRDRLPKLEPRRRRPPPSNPLPHNPMHIRLSECRKVMLRKLQRLETEPYGERHAALIDIYISWVRENVIRKICSELDRERKRQNPHSQPERIQRTGTLLEAPLDCDEDELDDDRVEVEDCWVDVKLEEKQGINDVWCVLVFRMICWLLLHDFHKMDVQIDKDGLFGSRLPVYIA</sequence>
<name>A0A9P8W0D0_9HYPO</name>
<dbReference type="AlphaFoldDB" id="A0A9P8W0D0"/>
<dbReference type="Proteomes" id="UP000777438">
    <property type="component" value="Unassembled WGS sequence"/>
</dbReference>
<evidence type="ECO:0000313" key="3">
    <source>
        <dbReference type="Proteomes" id="UP000777438"/>
    </source>
</evidence>
<dbReference type="OrthoDB" id="5227693at2759"/>
<protein>
    <submittedName>
        <fullName evidence="2">Uncharacterized protein</fullName>
    </submittedName>
</protein>
<evidence type="ECO:0000313" key="2">
    <source>
        <dbReference type="EMBL" id="KAH6884006.1"/>
    </source>
</evidence>
<keyword evidence="3" id="KW-1185">Reference proteome</keyword>
<gene>
    <name evidence="2" type="ORF">B0T10DRAFT_580225</name>
</gene>
<feature type="region of interest" description="Disordered" evidence="1">
    <location>
        <begin position="1"/>
        <end position="47"/>
    </location>
</feature>
<evidence type="ECO:0000256" key="1">
    <source>
        <dbReference type="SAM" id="MobiDB-lite"/>
    </source>
</evidence>